<keyword evidence="5" id="KW-1185">Reference proteome</keyword>
<dbReference type="PROSITE" id="PS51257">
    <property type="entry name" value="PROKAR_LIPOPROTEIN"/>
    <property type="match status" value="1"/>
</dbReference>
<feature type="compositionally biased region" description="Polar residues" evidence="1">
    <location>
        <begin position="405"/>
        <end position="414"/>
    </location>
</feature>
<feature type="region of interest" description="Disordered" evidence="1">
    <location>
        <begin position="401"/>
        <end position="423"/>
    </location>
</feature>
<dbReference type="PANTHER" id="PTHR30336">
    <property type="entry name" value="INNER MEMBRANE PROTEIN, PROBABLE PERMEASE"/>
    <property type="match status" value="1"/>
</dbReference>
<dbReference type="InterPro" id="IPR003848">
    <property type="entry name" value="DUF218"/>
</dbReference>
<dbReference type="CDD" id="cd06259">
    <property type="entry name" value="YdcF-like"/>
    <property type="match status" value="1"/>
</dbReference>
<proteinExistence type="predicted"/>
<comment type="caution">
    <text evidence="4">The sequence shown here is derived from an EMBL/GenBank/DDBJ whole genome shotgun (WGS) entry which is preliminary data.</text>
</comment>
<evidence type="ECO:0000256" key="1">
    <source>
        <dbReference type="SAM" id="MobiDB-lite"/>
    </source>
</evidence>
<accession>A0A3M9MWR4</accession>
<organism evidence="4 5">
    <name type="scientific">Rufibacter immobilis</name>
    <dbReference type="NCBI Taxonomy" id="1348778"/>
    <lineage>
        <taxon>Bacteria</taxon>
        <taxon>Pseudomonadati</taxon>
        <taxon>Bacteroidota</taxon>
        <taxon>Cytophagia</taxon>
        <taxon>Cytophagales</taxon>
        <taxon>Hymenobacteraceae</taxon>
        <taxon>Rufibacter</taxon>
    </lineage>
</organism>
<feature type="signal peptide" evidence="2">
    <location>
        <begin position="1"/>
        <end position="33"/>
    </location>
</feature>
<dbReference type="Proteomes" id="UP000271010">
    <property type="component" value="Unassembled WGS sequence"/>
</dbReference>
<reference evidence="4 5" key="1">
    <citation type="submission" date="2018-11" db="EMBL/GenBank/DDBJ databases">
        <title>Rufibacter latericius sp. nov., isolated from water in Baiyang Lake.</title>
        <authorList>
            <person name="Yang Y."/>
        </authorList>
    </citation>
    <scope>NUCLEOTIDE SEQUENCE [LARGE SCALE GENOMIC DNA]</scope>
    <source>
        <strain evidence="4 5">MCC P1</strain>
    </source>
</reference>
<evidence type="ECO:0000313" key="5">
    <source>
        <dbReference type="Proteomes" id="UP000271010"/>
    </source>
</evidence>
<keyword evidence="2" id="KW-0732">Signal</keyword>
<dbReference type="InterPro" id="IPR051599">
    <property type="entry name" value="Cell_Envelope_Assoc"/>
</dbReference>
<dbReference type="Pfam" id="PF02698">
    <property type="entry name" value="DUF218"/>
    <property type="match status" value="1"/>
</dbReference>
<evidence type="ECO:0000313" key="4">
    <source>
        <dbReference type="EMBL" id="RNI29984.1"/>
    </source>
</evidence>
<dbReference type="RefSeq" id="WP_123133065.1">
    <property type="nucleotide sequence ID" value="NZ_RJJE01000009.1"/>
</dbReference>
<gene>
    <name evidence="4" type="ORF">EFA69_10695</name>
</gene>
<sequence>MIKPFLSLSPKPLLAGGLAILSLLSACSPKAPATASATGQTSTQTLLQQKIYPLLVTLQESPYQAELQKSETLRQLASQRAQRVKQAVQTCTDVPCLASSVQWSAAEVQQVGNELVRLFQSSKRFRNVVQPLKASGKYELYAPQPDTAFLRSAWQNSAQAMNHATDVYFKGKKPRYPKIDAISFEVTDPAFQRQVRQTLENAANTSGDQLFFQIPLQASLEALVLNGRDEAVRYEPLHQGLNAGPFKQAKSTDWGKYTYSLILVPGFGPEEEGIVLHDKAKSRCRMALERYQKGLAPFIVVSGGNVHPNKTPYNEAVEMKKYMVDSLGVAEQVVIIEPHARHTTTNLRNTNRLLYTLQMPLDRPILIVTDESQSSYIMRFEKKAKEELGYAPFQQLKKLSDVETEYSSVPTSRQVDPLDHLDP</sequence>
<feature type="domain" description="DUF218" evidence="3">
    <location>
        <begin position="262"/>
        <end position="384"/>
    </location>
</feature>
<dbReference type="EMBL" id="RJJE01000009">
    <property type="protein sequence ID" value="RNI29984.1"/>
    <property type="molecule type" value="Genomic_DNA"/>
</dbReference>
<evidence type="ECO:0000259" key="3">
    <source>
        <dbReference type="Pfam" id="PF02698"/>
    </source>
</evidence>
<feature type="chain" id="PRO_5018158997" evidence="2">
    <location>
        <begin position="34"/>
        <end position="423"/>
    </location>
</feature>
<dbReference type="InterPro" id="IPR014729">
    <property type="entry name" value="Rossmann-like_a/b/a_fold"/>
</dbReference>
<dbReference type="PANTHER" id="PTHR30336:SF20">
    <property type="entry name" value="DUF218 DOMAIN-CONTAINING PROTEIN"/>
    <property type="match status" value="1"/>
</dbReference>
<protein>
    <submittedName>
        <fullName evidence="4">YdcF family protein</fullName>
    </submittedName>
</protein>
<evidence type="ECO:0000256" key="2">
    <source>
        <dbReference type="SAM" id="SignalP"/>
    </source>
</evidence>
<dbReference type="AlphaFoldDB" id="A0A3M9MWR4"/>
<dbReference type="GO" id="GO:0005886">
    <property type="term" value="C:plasma membrane"/>
    <property type="evidence" value="ECO:0007669"/>
    <property type="project" value="TreeGrafter"/>
</dbReference>
<name>A0A3M9MWR4_9BACT</name>
<dbReference type="Gene3D" id="3.40.50.620">
    <property type="entry name" value="HUPs"/>
    <property type="match status" value="1"/>
</dbReference>
<dbReference type="OrthoDB" id="1092058at2"/>